<gene>
    <name evidence="2" type="ORF">BJF93_20035</name>
</gene>
<reference evidence="2 3" key="1">
    <citation type="submission" date="2016-09" db="EMBL/GenBank/DDBJ databases">
        <title>Rhizobium sp. nov., a novel species isolated from the rice rhizosphere.</title>
        <authorList>
            <person name="Zhao J."/>
            <person name="Zhang X."/>
        </authorList>
    </citation>
    <scope>NUCLEOTIDE SEQUENCE [LARGE SCALE GENOMIC DNA]</scope>
    <source>
        <strain evidence="2 3">1.7048</strain>
    </source>
</reference>
<dbReference type="RefSeq" id="WP_075627120.1">
    <property type="nucleotide sequence ID" value="NZ_FOAM01000029.1"/>
</dbReference>
<evidence type="ECO:0000313" key="2">
    <source>
        <dbReference type="EMBL" id="OLP60614.1"/>
    </source>
</evidence>
<keyword evidence="3" id="KW-1185">Reference proteome</keyword>
<organism evidence="2 3">
    <name type="scientific">Xaviernesmea oryzae</name>
    <dbReference type="NCBI Taxonomy" id="464029"/>
    <lineage>
        <taxon>Bacteria</taxon>
        <taxon>Pseudomonadati</taxon>
        <taxon>Pseudomonadota</taxon>
        <taxon>Alphaproteobacteria</taxon>
        <taxon>Hyphomicrobiales</taxon>
        <taxon>Rhizobiaceae</taxon>
        <taxon>Rhizobium/Agrobacterium group</taxon>
        <taxon>Xaviernesmea</taxon>
    </lineage>
</organism>
<feature type="transmembrane region" description="Helical" evidence="1">
    <location>
        <begin position="12"/>
        <end position="31"/>
    </location>
</feature>
<keyword evidence="1" id="KW-1133">Transmembrane helix</keyword>
<name>A0A1Q9AYT6_9HYPH</name>
<dbReference type="Proteomes" id="UP000186364">
    <property type="component" value="Unassembled WGS sequence"/>
</dbReference>
<evidence type="ECO:0000256" key="1">
    <source>
        <dbReference type="SAM" id="Phobius"/>
    </source>
</evidence>
<protein>
    <submittedName>
        <fullName evidence="2">Uncharacterized protein</fullName>
    </submittedName>
</protein>
<dbReference type="AlphaFoldDB" id="A0A1Q9AYT6"/>
<sequence length="171" mass="19185">MTIALAAHDVGFISFAWGKLAAALLRVVLPFQTKPQFWMSKPCLRGAREFAIFGGRNEASSVLDRTYEALSQFILSYIMPASAVGIYNRANVVCGLQDKFLLSAIFVMVFPAFSREVQNQRDVKAPYLRLLAYISVFFMPARCRPVDPPGAARRLLFQRQAEGLLHLSRQP</sequence>
<evidence type="ECO:0000313" key="3">
    <source>
        <dbReference type="Proteomes" id="UP000186364"/>
    </source>
</evidence>
<accession>A0A1Q9AYT6</accession>
<dbReference type="Pfam" id="PF13440">
    <property type="entry name" value="Polysacc_synt_3"/>
    <property type="match status" value="1"/>
</dbReference>
<keyword evidence="1" id="KW-0472">Membrane</keyword>
<comment type="caution">
    <text evidence="2">The sequence shown here is derived from an EMBL/GenBank/DDBJ whole genome shotgun (WGS) entry which is preliminary data.</text>
</comment>
<keyword evidence="1" id="KW-0812">Transmembrane</keyword>
<dbReference type="EMBL" id="MKIP01000035">
    <property type="protein sequence ID" value="OLP60614.1"/>
    <property type="molecule type" value="Genomic_DNA"/>
</dbReference>
<proteinExistence type="predicted"/>